<accession>A0ABQ2GA57</accession>
<gene>
    <name evidence="2" type="ORF">GCM10011589_43420</name>
</gene>
<dbReference type="Proteomes" id="UP000648663">
    <property type="component" value="Unassembled WGS sequence"/>
</dbReference>
<dbReference type="InterPro" id="IPR007569">
    <property type="entry name" value="DUF559"/>
</dbReference>
<name>A0ABQ2GA57_9ACTN</name>
<keyword evidence="3" id="KW-1185">Reference proteome</keyword>
<proteinExistence type="predicted"/>
<comment type="caution">
    <text evidence="2">The sequence shown here is derived from an EMBL/GenBank/DDBJ whole genome shotgun (WGS) entry which is preliminary data.</text>
</comment>
<dbReference type="Pfam" id="PF04480">
    <property type="entry name" value="DUF559"/>
    <property type="match status" value="1"/>
</dbReference>
<evidence type="ECO:0000313" key="2">
    <source>
        <dbReference type="EMBL" id="GGL82303.1"/>
    </source>
</evidence>
<protein>
    <recommendedName>
        <fullName evidence="1">DUF559 domain-containing protein</fullName>
    </recommendedName>
</protein>
<feature type="domain" description="DUF559" evidence="1">
    <location>
        <begin position="199"/>
        <end position="295"/>
    </location>
</feature>
<dbReference type="InterPro" id="IPR011335">
    <property type="entry name" value="Restrct_endonuc-II-like"/>
</dbReference>
<dbReference type="EMBL" id="BMMI01000010">
    <property type="protein sequence ID" value="GGL82303.1"/>
    <property type="molecule type" value="Genomic_DNA"/>
</dbReference>
<organism evidence="2 3">
    <name type="scientific">Modestobacter marinus</name>
    <dbReference type="NCBI Taxonomy" id="477641"/>
    <lineage>
        <taxon>Bacteria</taxon>
        <taxon>Bacillati</taxon>
        <taxon>Actinomycetota</taxon>
        <taxon>Actinomycetes</taxon>
        <taxon>Geodermatophilales</taxon>
        <taxon>Geodermatophilaceae</taxon>
        <taxon>Modestobacter</taxon>
    </lineage>
</organism>
<reference evidence="3" key="1">
    <citation type="journal article" date="2019" name="Int. J. Syst. Evol. Microbiol.">
        <title>The Global Catalogue of Microorganisms (GCM) 10K type strain sequencing project: providing services to taxonomists for standard genome sequencing and annotation.</title>
        <authorList>
            <consortium name="The Broad Institute Genomics Platform"/>
            <consortium name="The Broad Institute Genome Sequencing Center for Infectious Disease"/>
            <person name="Wu L."/>
            <person name="Ma J."/>
        </authorList>
    </citation>
    <scope>NUCLEOTIDE SEQUENCE [LARGE SCALE GENOMIC DNA]</scope>
    <source>
        <strain evidence="3">CGMCC 4.5581</strain>
    </source>
</reference>
<dbReference type="SUPFAM" id="SSF52980">
    <property type="entry name" value="Restriction endonuclease-like"/>
    <property type="match status" value="1"/>
</dbReference>
<evidence type="ECO:0000259" key="1">
    <source>
        <dbReference type="Pfam" id="PF04480"/>
    </source>
</evidence>
<dbReference type="Gene3D" id="3.40.960.10">
    <property type="entry name" value="VSR Endonuclease"/>
    <property type="match status" value="1"/>
</dbReference>
<evidence type="ECO:0000313" key="3">
    <source>
        <dbReference type="Proteomes" id="UP000648663"/>
    </source>
</evidence>
<sequence>MVGGGQACAVRPDPDAVVGPTGWTTWAQLTRQLSPTTVRAWVATGRLVQLGPARYATPAAAGRWRTRVAAALHERDAVASHTTALALWGLLAPPAGPVHVTVHTGASGRGSAAVVRHRGLDVDWHRRRADGLPVTSVERSLVDAWACPAGVDREDLRGAAITAVRNRLCTASAVADELVLRPRLPGRRELVELVQLLADGCQSELEIWGCLRVLRGPGMPRFVQQRPLVLAGKRVFLDVAYEEVLLAVELDGAAWHGSREQRERDIRRDALAATLGWQTLRFGHRRLTGSPDECRRLICATHDARRRLFDGGR</sequence>